<keyword evidence="2" id="KW-1185">Reference proteome</keyword>
<reference evidence="1 2" key="1">
    <citation type="submission" date="2021-06" db="EMBL/GenBank/DDBJ databases">
        <title>Caerostris extrusa draft genome.</title>
        <authorList>
            <person name="Kono N."/>
            <person name="Arakawa K."/>
        </authorList>
    </citation>
    <scope>NUCLEOTIDE SEQUENCE [LARGE SCALE GENOMIC DNA]</scope>
</reference>
<evidence type="ECO:0000313" key="1">
    <source>
        <dbReference type="EMBL" id="GIY77675.1"/>
    </source>
</evidence>
<protein>
    <submittedName>
        <fullName evidence="1">Uncharacterized protein</fullName>
    </submittedName>
</protein>
<sequence length="126" mass="14602">MGPIPCSRSEKAEPFTLLDRRQKERCRQYLNESWLMSQSPAISVKSHQQHFATEAILGETLNPPLLSADDISRCGQFLFNFTYEYPRERDELLKYPLNGPILYSRSENAEPFTLHDRRGKRDAGNI</sequence>
<comment type="caution">
    <text evidence="1">The sequence shown here is derived from an EMBL/GenBank/DDBJ whole genome shotgun (WGS) entry which is preliminary data.</text>
</comment>
<accession>A0AAV4W6H9</accession>
<name>A0AAV4W6H9_CAEEX</name>
<evidence type="ECO:0000313" key="2">
    <source>
        <dbReference type="Proteomes" id="UP001054945"/>
    </source>
</evidence>
<proteinExistence type="predicted"/>
<dbReference type="EMBL" id="BPLR01015659">
    <property type="protein sequence ID" value="GIY77675.1"/>
    <property type="molecule type" value="Genomic_DNA"/>
</dbReference>
<organism evidence="1 2">
    <name type="scientific">Caerostris extrusa</name>
    <name type="common">Bark spider</name>
    <name type="synonym">Caerostris bankana</name>
    <dbReference type="NCBI Taxonomy" id="172846"/>
    <lineage>
        <taxon>Eukaryota</taxon>
        <taxon>Metazoa</taxon>
        <taxon>Ecdysozoa</taxon>
        <taxon>Arthropoda</taxon>
        <taxon>Chelicerata</taxon>
        <taxon>Arachnida</taxon>
        <taxon>Araneae</taxon>
        <taxon>Araneomorphae</taxon>
        <taxon>Entelegynae</taxon>
        <taxon>Araneoidea</taxon>
        <taxon>Araneidae</taxon>
        <taxon>Caerostris</taxon>
    </lineage>
</organism>
<gene>
    <name evidence="1" type="ORF">CEXT_545661</name>
</gene>
<dbReference type="Proteomes" id="UP001054945">
    <property type="component" value="Unassembled WGS sequence"/>
</dbReference>
<dbReference type="AlphaFoldDB" id="A0AAV4W6H9"/>